<name>A0A533I6J4_PARDE</name>
<evidence type="ECO:0008006" key="3">
    <source>
        <dbReference type="Google" id="ProtNLM"/>
    </source>
</evidence>
<evidence type="ECO:0000313" key="1">
    <source>
        <dbReference type="EMBL" id="TKW67136.1"/>
    </source>
</evidence>
<dbReference type="AlphaFoldDB" id="A0A533I6J4"/>
<dbReference type="Proteomes" id="UP000315344">
    <property type="component" value="Unassembled WGS sequence"/>
</dbReference>
<evidence type="ECO:0000313" key="2">
    <source>
        <dbReference type="Proteomes" id="UP000315344"/>
    </source>
</evidence>
<accession>A0A533I6J4</accession>
<protein>
    <recommendedName>
        <fullName evidence="3">Lipoprotein</fullName>
    </recommendedName>
</protein>
<organism evidence="1 2">
    <name type="scientific">Paracoccus denitrificans</name>
    <dbReference type="NCBI Taxonomy" id="266"/>
    <lineage>
        <taxon>Bacteria</taxon>
        <taxon>Pseudomonadati</taxon>
        <taxon>Pseudomonadota</taxon>
        <taxon>Alphaproteobacteria</taxon>
        <taxon>Rhodobacterales</taxon>
        <taxon>Paracoccaceae</taxon>
        <taxon>Paracoccus</taxon>
    </lineage>
</organism>
<gene>
    <name evidence="1" type="ORF">DI616_08695</name>
</gene>
<dbReference type="EMBL" id="VAFL01000005">
    <property type="protein sequence ID" value="TKW67136.1"/>
    <property type="molecule type" value="Genomic_DNA"/>
</dbReference>
<reference evidence="1 2" key="1">
    <citation type="journal article" date="2017" name="Nat. Commun.">
        <title>In situ click chemistry generation of cyclooxygenase-2 inhibitors.</title>
        <authorList>
            <person name="Bhardwaj A."/>
            <person name="Kaur J."/>
            <person name="Wuest M."/>
            <person name="Wuest F."/>
        </authorList>
    </citation>
    <scope>NUCLEOTIDE SEQUENCE [LARGE SCALE GENOMIC DNA]</scope>
    <source>
        <strain evidence="1">S2_012_000_R3_94</strain>
    </source>
</reference>
<proteinExistence type="predicted"/>
<comment type="caution">
    <text evidence="1">The sequence shown here is derived from an EMBL/GenBank/DDBJ whole genome shotgun (WGS) entry which is preliminary data.</text>
</comment>
<sequence length="169" mass="18046">MRIATIALTTCTVLAASGCGRFGSDSGLNPLGWFGGKQAPTTLEPRGGWQTQSDDPRDPVPQILSAGFQPMNEGRLLVVQAFAPVKGWWNLEIITEEVQPENQLRPGLDGILRLVLVGNPPLTGSPEASMPANPQVDQLTVALPISTNQLSRIREIQIRSASGGVSLRP</sequence>
<dbReference type="PROSITE" id="PS51257">
    <property type="entry name" value="PROKAR_LIPOPROTEIN"/>
    <property type="match status" value="1"/>
</dbReference>